<evidence type="ECO:0000259" key="13">
    <source>
        <dbReference type="PROSITE" id="PS50885"/>
    </source>
</evidence>
<evidence type="ECO:0000259" key="12">
    <source>
        <dbReference type="PROSITE" id="PS50109"/>
    </source>
</evidence>
<dbReference type="InterPro" id="IPR003594">
    <property type="entry name" value="HATPase_dom"/>
</dbReference>
<dbReference type="Pfam" id="PF00512">
    <property type="entry name" value="HisKA"/>
    <property type="match status" value="1"/>
</dbReference>
<dbReference type="EMBL" id="CP108253">
    <property type="protein sequence ID" value="WTU42550.1"/>
    <property type="molecule type" value="Genomic_DNA"/>
</dbReference>
<organism evidence="14">
    <name type="scientific">Streptomyces sp. NBC_00060</name>
    <dbReference type="NCBI Taxonomy" id="2975636"/>
    <lineage>
        <taxon>Bacteria</taxon>
        <taxon>Bacillati</taxon>
        <taxon>Actinomycetota</taxon>
        <taxon>Actinomycetes</taxon>
        <taxon>Kitasatosporales</taxon>
        <taxon>Streptomycetaceae</taxon>
        <taxon>Streptomyces</taxon>
    </lineage>
</organism>
<feature type="transmembrane region" description="Helical" evidence="11">
    <location>
        <begin position="193"/>
        <end position="212"/>
    </location>
</feature>
<protein>
    <recommendedName>
        <fullName evidence="3">histidine kinase</fullName>
        <ecNumber evidence="3">2.7.13.3</ecNumber>
    </recommendedName>
</protein>
<evidence type="ECO:0000256" key="8">
    <source>
        <dbReference type="ARBA" id="ARBA00022989"/>
    </source>
</evidence>
<evidence type="ECO:0000256" key="6">
    <source>
        <dbReference type="ARBA" id="ARBA00022692"/>
    </source>
</evidence>
<sequence length="471" mass="50388">MRAAPRTWRCRADSARPGRRLRAARRAFRARRALTRRTPARLARSVWAGSRALVRRVRAFSQGLSLRWKIAAALAGGCALVAVAIGLLIHQARVAQTVTTARESATAQLVRVRQLYELTGQVDQSDADAAVDDGRLPSALRGSALAGRRSTFVDLDGPDPAVWAARPIGGQVLSVRLPLAAERADLREFDRELVAWGALVVALAALGGAGLASRLSRELRTAAATARRISRGELDARIGQSGPDTARNEVAELARAVDTMAASLQRRLEAEQRFTADVAHELRTPLTGLHTAAELLPPSRPTELVRDRVAALRTLTEDLLEIARLDARVERPALEIRPLGALVEGILRRCGFAVELVDVDGREDTLVRTDPRRLERIVANLVANARRHGASPVEVTVTGTTVTVRDHGPGFPSHVLRDGPQRFVTGSQERGQGSGLGLTIALGQADVIGAEVTLRNAESGGAVATVALPGA</sequence>
<accession>A0AAU2H3R3</accession>
<evidence type="ECO:0000256" key="9">
    <source>
        <dbReference type="ARBA" id="ARBA00023012"/>
    </source>
</evidence>
<dbReference type="CDD" id="cd00082">
    <property type="entry name" value="HisKA"/>
    <property type="match status" value="1"/>
</dbReference>
<dbReference type="EC" id="2.7.13.3" evidence="3"/>
<feature type="domain" description="HAMP" evidence="13">
    <location>
        <begin position="213"/>
        <end position="269"/>
    </location>
</feature>
<dbReference type="GO" id="GO:0000155">
    <property type="term" value="F:phosphorelay sensor kinase activity"/>
    <property type="evidence" value="ECO:0007669"/>
    <property type="project" value="InterPro"/>
</dbReference>
<dbReference type="AlphaFoldDB" id="A0AAU2H3R3"/>
<keyword evidence="8 11" id="KW-1133">Transmembrane helix</keyword>
<dbReference type="PRINTS" id="PR00344">
    <property type="entry name" value="BCTRLSENSOR"/>
</dbReference>
<dbReference type="PROSITE" id="PS50109">
    <property type="entry name" value="HIS_KIN"/>
    <property type="match status" value="1"/>
</dbReference>
<evidence type="ECO:0000256" key="5">
    <source>
        <dbReference type="ARBA" id="ARBA00022679"/>
    </source>
</evidence>
<dbReference type="Gene3D" id="6.10.340.10">
    <property type="match status" value="1"/>
</dbReference>
<dbReference type="SUPFAM" id="SSF55874">
    <property type="entry name" value="ATPase domain of HSP90 chaperone/DNA topoisomerase II/histidine kinase"/>
    <property type="match status" value="1"/>
</dbReference>
<dbReference type="SMART" id="SM00304">
    <property type="entry name" value="HAMP"/>
    <property type="match status" value="1"/>
</dbReference>
<dbReference type="SUPFAM" id="SSF47384">
    <property type="entry name" value="Homodimeric domain of signal transducing histidine kinase"/>
    <property type="match status" value="1"/>
</dbReference>
<name>A0AAU2H3R3_9ACTN</name>
<keyword evidence="4" id="KW-0597">Phosphoprotein</keyword>
<dbReference type="CDD" id="cd06225">
    <property type="entry name" value="HAMP"/>
    <property type="match status" value="1"/>
</dbReference>
<feature type="domain" description="Histidine kinase" evidence="12">
    <location>
        <begin position="277"/>
        <end position="471"/>
    </location>
</feature>
<proteinExistence type="predicted"/>
<dbReference type="Pfam" id="PF00672">
    <property type="entry name" value="HAMP"/>
    <property type="match status" value="1"/>
</dbReference>
<dbReference type="InterPro" id="IPR004358">
    <property type="entry name" value="Sig_transdc_His_kin-like_C"/>
</dbReference>
<dbReference type="Gene3D" id="1.10.287.130">
    <property type="match status" value="1"/>
</dbReference>
<dbReference type="InterPro" id="IPR050428">
    <property type="entry name" value="TCS_sensor_his_kinase"/>
</dbReference>
<dbReference type="InterPro" id="IPR036890">
    <property type="entry name" value="HATPase_C_sf"/>
</dbReference>
<keyword evidence="6 11" id="KW-0812">Transmembrane</keyword>
<dbReference type="PANTHER" id="PTHR45436">
    <property type="entry name" value="SENSOR HISTIDINE KINASE YKOH"/>
    <property type="match status" value="1"/>
</dbReference>
<dbReference type="SMART" id="SM00387">
    <property type="entry name" value="HATPase_c"/>
    <property type="match status" value="1"/>
</dbReference>
<evidence type="ECO:0000256" key="1">
    <source>
        <dbReference type="ARBA" id="ARBA00000085"/>
    </source>
</evidence>
<dbReference type="SMART" id="SM00388">
    <property type="entry name" value="HisKA"/>
    <property type="match status" value="1"/>
</dbReference>
<keyword evidence="5" id="KW-0808">Transferase</keyword>
<dbReference type="GO" id="GO:0005886">
    <property type="term" value="C:plasma membrane"/>
    <property type="evidence" value="ECO:0007669"/>
    <property type="project" value="UniProtKB-SubCell"/>
</dbReference>
<dbReference type="SUPFAM" id="SSF158472">
    <property type="entry name" value="HAMP domain-like"/>
    <property type="match status" value="1"/>
</dbReference>
<dbReference type="InterPro" id="IPR003661">
    <property type="entry name" value="HisK_dim/P_dom"/>
</dbReference>
<dbReference type="PROSITE" id="PS50885">
    <property type="entry name" value="HAMP"/>
    <property type="match status" value="1"/>
</dbReference>
<keyword evidence="7 14" id="KW-0418">Kinase</keyword>
<feature type="transmembrane region" description="Helical" evidence="11">
    <location>
        <begin position="70"/>
        <end position="89"/>
    </location>
</feature>
<keyword evidence="10 11" id="KW-0472">Membrane</keyword>
<dbReference type="InterPro" id="IPR005467">
    <property type="entry name" value="His_kinase_dom"/>
</dbReference>
<comment type="subcellular location">
    <subcellularLocation>
        <location evidence="2">Cell membrane</location>
    </subcellularLocation>
</comment>
<evidence type="ECO:0000256" key="2">
    <source>
        <dbReference type="ARBA" id="ARBA00004236"/>
    </source>
</evidence>
<evidence type="ECO:0000256" key="4">
    <source>
        <dbReference type="ARBA" id="ARBA00022553"/>
    </source>
</evidence>
<evidence type="ECO:0000256" key="3">
    <source>
        <dbReference type="ARBA" id="ARBA00012438"/>
    </source>
</evidence>
<dbReference type="Pfam" id="PF02518">
    <property type="entry name" value="HATPase_c"/>
    <property type="match status" value="1"/>
</dbReference>
<dbReference type="InterPro" id="IPR003660">
    <property type="entry name" value="HAMP_dom"/>
</dbReference>
<reference evidence="14" key="1">
    <citation type="submission" date="2022-10" db="EMBL/GenBank/DDBJ databases">
        <title>The complete genomes of actinobacterial strains from the NBC collection.</title>
        <authorList>
            <person name="Joergensen T.S."/>
            <person name="Alvarez Arevalo M."/>
            <person name="Sterndorff E.B."/>
            <person name="Faurdal D."/>
            <person name="Vuksanovic O."/>
            <person name="Mourched A.-S."/>
            <person name="Charusanti P."/>
            <person name="Shaw S."/>
            <person name="Blin K."/>
            <person name="Weber T."/>
        </authorList>
    </citation>
    <scope>NUCLEOTIDE SEQUENCE</scope>
    <source>
        <strain evidence="14">NBC_00060</strain>
    </source>
</reference>
<dbReference type="PANTHER" id="PTHR45436:SF5">
    <property type="entry name" value="SENSOR HISTIDINE KINASE TRCS"/>
    <property type="match status" value="1"/>
</dbReference>
<comment type="catalytic activity">
    <reaction evidence="1">
        <text>ATP + protein L-histidine = ADP + protein N-phospho-L-histidine.</text>
        <dbReference type="EC" id="2.7.13.3"/>
    </reaction>
</comment>
<evidence type="ECO:0000256" key="11">
    <source>
        <dbReference type="SAM" id="Phobius"/>
    </source>
</evidence>
<dbReference type="Gene3D" id="3.30.565.10">
    <property type="entry name" value="Histidine kinase-like ATPase, C-terminal domain"/>
    <property type="match status" value="1"/>
</dbReference>
<keyword evidence="9" id="KW-0902">Two-component regulatory system</keyword>
<dbReference type="InterPro" id="IPR036097">
    <property type="entry name" value="HisK_dim/P_sf"/>
</dbReference>
<evidence type="ECO:0000313" key="14">
    <source>
        <dbReference type="EMBL" id="WTU42550.1"/>
    </source>
</evidence>
<evidence type="ECO:0000256" key="10">
    <source>
        <dbReference type="ARBA" id="ARBA00023136"/>
    </source>
</evidence>
<evidence type="ECO:0000256" key="7">
    <source>
        <dbReference type="ARBA" id="ARBA00022777"/>
    </source>
</evidence>
<gene>
    <name evidence="14" type="ORF">OHV25_24745</name>
</gene>